<evidence type="ECO:0000256" key="10">
    <source>
        <dbReference type="ARBA" id="ARBA00023136"/>
    </source>
</evidence>
<dbReference type="PRINTS" id="PR00463">
    <property type="entry name" value="EP450I"/>
</dbReference>
<evidence type="ECO:0000256" key="5">
    <source>
        <dbReference type="ARBA" id="ARBA00022723"/>
    </source>
</evidence>
<proteinExistence type="inferred from homology"/>
<dbReference type="PANTHER" id="PTHR47947">
    <property type="entry name" value="CYTOCHROME P450 82C3-RELATED"/>
    <property type="match status" value="1"/>
</dbReference>
<comment type="subcellular location">
    <subcellularLocation>
        <location evidence="2">Membrane</location>
    </subcellularLocation>
</comment>
<name>A0ABM4UEX2_COFAR</name>
<keyword evidence="12" id="KW-1185">Reference proteome</keyword>
<dbReference type="InterPro" id="IPR036396">
    <property type="entry name" value="Cyt_P450_sf"/>
</dbReference>
<keyword evidence="3 11" id="KW-0349">Heme</keyword>
<accession>A0ABM4UEX2</accession>
<keyword evidence="9 11" id="KW-0503">Monooxygenase</keyword>
<dbReference type="InterPro" id="IPR001128">
    <property type="entry name" value="Cyt_P450"/>
</dbReference>
<dbReference type="InterPro" id="IPR017972">
    <property type="entry name" value="Cyt_P450_CS"/>
</dbReference>
<evidence type="ECO:0000313" key="13">
    <source>
        <dbReference type="RefSeq" id="XP_071905841.1"/>
    </source>
</evidence>
<evidence type="ECO:0000256" key="3">
    <source>
        <dbReference type="ARBA" id="ARBA00022617"/>
    </source>
</evidence>
<dbReference type="GeneID" id="113687446"/>
<keyword evidence="5 11" id="KW-0479">Metal-binding</keyword>
<protein>
    <submittedName>
        <fullName evidence="13">Cytochrome P450 81Q32-like</fullName>
    </submittedName>
</protein>
<keyword evidence="7 11" id="KW-0560">Oxidoreductase</keyword>
<evidence type="ECO:0000256" key="9">
    <source>
        <dbReference type="ARBA" id="ARBA00023033"/>
    </source>
</evidence>
<dbReference type="PRINTS" id="PR00385">
    <property type="entry name" value="P450"/>
</dbReference>
<evidence type="ECO:0000256" key="11">
    <source>
        <dbReference type="RuleBase" id="RU000461"/>
    </source>
</evidence>
<keyword evidence="10" id="KW-0472">Membrane</keyword>
<dbReference type="PROSITE" id="PS00086">
    <property type="entry name" value="CYTOCHROME_P450"/>
    <property type="match status" value="1"/>
</dbReference>
<keyword evidence="8 11" id="KW-0408">Iron</keyword>
<organism evidence="12 13">
    <name type="scientific">Coffea arabica</name>
    <name type="common">Arabian coffee</name>
    <dbReference type="NCBI Taxonomy" id="13443"/>
    <lineage>
        <taxon>Eukaryota</taxon>
        <taxon>Viridiplantae</taxon>
        <taxon>Streptophyta</taxon>
        <taxon>Embryophyta</taxon>
        <taxon>Tracheophyta</taxon>
        <taxon>Spermatophyta</taxon>
        <taxon>Magnoliopsida</taxon>
        <taxon>eudicotyledons</taxon>
        <taxon>Gunneridae</taxon>
        <taxon>Pentapetalae</taxon>
        <taxon>asterids</taxon>
        <taxon>lamiids</taxon>
        <taxon>Gentianales</taxon>
        <taxon>Rubiaceae</taxon>
        <taxon>Ixoroideae</taxon>
        <taxon>Gardenieae complex</taxon>
        <taxon>Bertiereae - Coffeeae clade</taxon>
        <taxon>Coffeeae</taxon>
        <taxon>Coffea</taxon>
    </lineage>
</organism>
<dbReference type="InterPro" id="IPR002401">
    <property type="entry name" value="Cyt_P450_E_grp-I"/>
</dbReference>
<keyword evidence="4" id="KW-0812">Transmembrane</keyword>
<evidence type="ECO:0000256" key="4">
    <source>
        <dbReference type="ARBA" id="ARBA00022692"/>
    </source>
</evidence>
<keyword evidence="6" id="KW-1133">Transmembrane helix</keyword>
<evidence type="ECO:0000256" key="6">
    <source>
        <dbReference type="ARBA" id="ARBA00022989"/>
    </source>
</evidence>
<evidence type="ECO:0000256" key="7">
    <source>
        <dbReference type="ARBA" id="ARBA00023002"/>
    </source>
</evidence>
<dbReference type="Gene3D" id="1.10.630.10">
    <property type="entry name" value="Cytochrome P450"/>
    <property type="match status" value="1"/>
</dbReference>
<dbReference type="PANTHER" id="PTHR47947:SF26">
    <property type="entry name" value="CYTOCHROME P450"/>
    <property type="match status" value="1"/>
</dbReference>
<dbReference type="RefSeq" id="XP_071905841.1">
    <property type="nucleotide sequence ID" value="XM_072049740.1"/>
</dbReference>
<sequence length="145" mass="16206">MLTAGIDTSSVTIKWILSLLLNHPEVLKKARAELDAEVGIDRLVDEYDLSNLPYLHNIISKTLQLYPAAPMLVPHESFDDCKIGGYNIPRDTILLVNAWAVHRDPNIWDDPTTFKPEKFEGLQVQPSKLIPFGIGRRSCPGSDLA</sequence>
<dbReference type="InterPro" id="IPR050651">
    <property type="entry name" value="Plant_Cytochrome_P450_Monoox"/>
</dbReference>
<dbReference type="SUPFAM" id="SSF48264">
    <property type="entry name" value="Cytochrome P450"/>
    <property type="match status" value="1"/>
</dbReference>
<dbReference type="Proteomes" id="UP001652660">
    <property type="component" value="Chromosome 5e"/>
</dbReference>
<evidence type="ECO:0000256" key="1">
    <source>
        <dbReference type="ARBA" id="ARBA00001971"/>
    </source>
</evidence>
<evidence type="ECO:0000313" key="12">
    <source>
        <dbReference type="Proteomes" id="UP001652660"/>
    </source>
</evidence>
<dbReference type="Pfam" id="PF00067">
    <property type="entry name" value="p450"/>
    <property type="match status" value="1"/>
</dbReference>
<gene>
    <name evidence="13" type="primary">LOC113687446</name>
</gene>
<comment type="cofactor">
    <cofactor evidence="1">
        <name>heme</name>
        <dbReference type="ChEBI" id="CHEBI:30413"/>
    </cofactor>
</comment>
<evidence type="ECO:0000256" key="8">
    <source>
        <dbReference type="ARBA" id="ARBA00023004"/>
    </source>
</evidence>
<reference evidence="13" key="1">
    <citation type="submission" date="2025-08" db="UniProtKB">
        <authorList>
            <consortium name="RefSeq"/>
        </authorList>
    </citation>
    <scope>IDENTIFICATION</scope>
    <source>
        <tissue evidence="13">Leaves</tissue>
    </source>
</reference>
<evidence type="ECO:0000256" key="2">
    <source>
        <dbReference type="ARBA" id="ARBA00004370"/>
    </source>
</evidence>
<comment type="similarity">
    <text evidence="11">Belongs to the cytochrome P450 family.</text>
</comment>